<evidence type="ECO:0000313" key="7">
    <source>
        <dbReference type="Proteomes" id="UP000051445"/>
    </source>
</evidence>
<feature type="active site" description="Proton donor/acceptor" evidence="4">
    <location>
        <position position="129"/>
    </location>
</feature>
<organism evidence="6 7">
    <name type="scientific">Limosilactobacillus frumenti DSM 13145</name>
    <dbReference type="NCBI Taxonomy" id="1423746"/>
    <lineage>
        <taxon>Bacteria</taxon>
        <taxon>Bacillati</taxon>
        <taxon>Bacillota</taxon>
        <taxon>Bacilli</taxon>
        <taxon>Lactobacillales</taxon>
        <taxon>Lactobacillaceae</taxon>
        <taxon>Limosilactobacillus</taxon>
    </lineage>
</organism>
<dbReference type="OrthoDB" id="2324672at2"/>
<protein>
    <submittedName>
        <fullName evidence="6">Sortase family protein</fullName>
    </submittedName>
</protein>
<keyword evidence="2" id="KW-0378">Hydrolase</keyword>
<dbReference type="InterPro" id="IPR005754">
    <property type="entry name" value="Sortase"/>
</dbReference>
<dbReference type="STRING" id="1423746.FD27_GL000862"/>
<dbReference type="CDD" id="cd06165">
    <property type="entry name" value="Sortase_A"/>
    <property type="match status" value="1"/>
</dbReference>
<dbReference type="PATRIC" id="fig|1423746.3.peg.872"/>
<dbReference type="SUPFAM" id="SSF63817">
    <property type="entry name" value="Sortase"/>
    <property type="match status" value="1"/>
</dbReference>
<dbReference type="PROSITE" id="PS51257">
    <property type="entry name" value="PROKAR_LIPOPROTEIN"/>
    <property type="match status" value="1"/>
</dbReference>
<keyword evidence="5" id="KW-1133">Transmembrane helix</keyword>
<dbReference type="InterPro" id="IPR042007">
    <property type="entry name" value="Sortase_A"/>
</dbReference>
<dbReference type="Gene3D" id="2.40.260.10">
    <property type="entry name" value="Sortase"/>
    <property type="match status" value="1"/>
</dbReference>
<comment type="caution">
    <text evidence="6">The sequence shown here is derived from an EMBL/GenBank/DDBJ whole genome shotgun (WGS) entry which is preliminary data.</text>
</comment>
<evidence type="ECO:0000256" key="3">
    <source>
        <dbReference type="ARBA" id="ARBA00022807"/>
    </source>
</evidence>
<dbReference type="EMBL" id="AZER01000016">
    <property type="protein sequence ID" value="KRL27112.1"/>
    <property type="molecule type" value="Genomic_DNA"/>
</dbReference>
<evidence type="ECO:0000256" key="5">
    <source>
        <dbReference type="SAM" id="Phobius"/>
    </source>
</evidence>
<keyword evidence="5" id="KW-0472">Membrane</keyword>
<sequence length="235" mass="26818">MKKLIYYVSLIVFVWSISCIAILSNQHLQILVETQMINLYHPRIVKEKRITSNLRRNNNWQSVQLLSFRNVVLESISHSSNYVGALLIPSLKMNVPLANYTDNKVYTCGAGMLTPEYINTNHHLVVGAHNLGDKTSSALFTPLAYHSLSGRQIIITNFKDVNQYIILSKQIISPWNDEAAFKGGEKTLSLVTCTSDNKRRILVKAKLVKRYSIANLNIHTKAWLNRKYKIVVVNY</sequence>
<reference evidence="6 7" key="1">
    <citation type="journal article" date="2015" name="Genome Announc.">
        <title>Expanding the biotechnology potential of lactobacilli through comparative genomics of 213 strains and associated genera.</title>
        <authorList>
            <person name="Sun Z."/>
            <person name="Harris H.M."/>
            <person name="McCann A."/>
            <person name="Guo C."/>
            <person name="Argimon S."/>
            <person name="Zhang W."/>
            <person name="Yang X."/>
            <person name="Jeffery I.B."/>
            <person name="Cooney J.C."/>
            <person name="Kagawa T.F."/>
            <person name="Liu W."/>
            <person name="Song Y."/>
            <person name="Salvetti E."/>
            <person name="Wrobel A."/>
            <person name="Rasinkangas P."/>
            <person name="Parkhill J."/>
            <person name="Rea M.C."/>
            <person name="O'Sullivan O."/>
            <person name="Ritari J."/>
            <person name="Douillard F.P."/>
            <person name="Paul Ross R."/>
            <person name="Yang R."/>
            <person name="Briner A.E."/>
            <person name="Felis G.E."/>
            <person name="de Vos W.M."/>
            <person name="Barrangou R."/>
            <person name="Klaenhammer T.R."/>
            <person name="Caufield P.W."/>
            <person name="Cui Y."/>
            <person name="Zhang H."/>
            <person name="O'Toole P.W."/>
        </authorList>
    </citation>
    <scope>NUCLEOTIDE SEQUENCE [LARGE SCALE GENOMIC DNA]</scope>
    <source>
        <strain evidence="6 7">DSM 13145</strain>
    </source>
</reference>
<feature type="active site" description="Acyl-thioester intermediate" evidence="4">
    <location>
        <position position="193"/>
    </location>
</feature>
<keyword evidence="3" id="KW-0788">Thiol protease</keyword>
<evidence type="ECO:0000256" key="2">
    <source>
        <dbReference type="ARBA" id="ARBA00022801"/>
    </source>
</evidence>
<gene>
    <name evidence="6" type="ORF">FD27_GL000862</name>
</gene>
<dbReference type="GO" id="GO:0008234">
    <property type="term" value="F:cysteine-type peptidase activity"/>
    <property type="evidence" value="ECO:0007669"/>
    <property type="project" value="UniProtKB-KW"/>
</dbReference>
<dbReference type="InterPro" id="IPR023365">
    <property type="entry name" value="Sortase_dom-sf"/>
</dbReference>
<dbReference type="Proteomes" id="UP000051445">
    <property type="component" value="Unassembled WGS sequence"/>
</dbReference>
<keyword evidence="5" id="KW-0812">Transmembrane</keyword>
<evidence type="ECO:0000256" key="4">
    <source>
        <dbReference type="PIRSR" id="PIRSR605754-1"/>
    </source>
</evidence>
<evidence type="ECO:0000256" key="1">
    <source>
        <dbReference type="ARBA" id="ARBA00022670"/>
    </source>
</evidence>
<dbReference type="GO" id="GO:0006508">
    <property type="term" value="P:proteolysis"/>
    <property type="evidence" value="ECO:0007669"/>
    <property type="project" value="UniProtKB-KW"/>
</dbReference>
<evidence type="ECO:0000313" key="6">
    <source>
        <dbReference type="EMBL" id="KRL27112.1"/>
    </source>
</evidence>
<dbReference type="AlphaFoldDB" id="A0A0R1PFA8"/>
<name>A0A0R1PFA8_9LACO</name>
<dbReference type="RefSeq" id="WP_057750696.1">
    <property type="nucleotide sequence ID" value="NZ_AZER01000016.1"/>
</dbReference>
<accession>A0A0R1PFA8</accession>
<keyword evidence="7" id="KW-1185">Reference proteome</keyword>
<keyword evidence="1" id="KW-0645">Protease</keyword>
<proteinExistence type="predicted"/>
<dbReference type="Pfam" id="PF04203">
    <property type="entry name" value="Sortase"/>
    <property type="match status" value="1"/>
</dbReference>
<feature type="transmembrane region" description="Helical" evidence="5">
    <location>
        <begin position="6"/>
        <end position="23"/>
    </location>
</feature>